<evidence type="ECO:0000313" key="2">
    <source>
        <dbReference type="Proteomes" id="UP000216345"/>
    </source>
</evidence>
<comment type="caution">
    <text evidence="1">The sequence shown here is derived from an EMBL/GenBank/DDBJ whole genome shotgun (WGS) entry which is preliminary data.</text>
</comment>
<dbReference type="Proteomes" id="UP000216345">
    <property type="component" value="Unassembled WGS sequence"/>
</dbReference>
<sequence length="45" mass="5162">MHLNDFANKTRQKVSGICRNTLEGVIICYTIQLKKLENRAMLLPS</sequence>
<name>A0A256FSJ4_9HYPH</name>
<reference evidence="1 2" key="1">
    <citation type="submission" date="2017-07" db="EMBL/GenBank/DDBJ databases">
        <title>Phylogenetic study on the rhizospheric bacterium Ochrobactrum sp. A44.</title>
        <authorList>
            <person name="Krzyzanowska D.M."/>
            <person name="Ossowicki A."/>
            <person name="Rajewska M."/>
            <person name="Maciag T."/>
            <person name="Kaczynski Z."/>
            <person name="Czerwicka M."/>
            <person name="Jafra S."/>
        </authorList>
    </citation>
    <scope>NUCLEOTIDE SEQUENCE [LARGE SCALE GENOMIC DNA]</scope>
    <source>
        <strain evidence="1 2">PR17</strain>
    </source>
</reference>
<protein>
    <submittedName>
        <fullName evidence="1">Uncharacterized protein</fullName>
    </submittedName>
</protein>
<proteinExistence type="predicted"/>
<keyword evidence="2" id="KW-1185">Reference proteome</keyword>
<evidence type="ECO:0000313" key="1">
    <source>
        <dbReference type="EMBL" id="OYR17835.1"/>
    </source>
</evidence>
<dbReference type="AlphaFoldDB" id="A0A256FSJ4"/>
<dbReference type="EMBL" id="NNRK01000017">
    <property type="protein sequence ID" value="OYR17835.1"/>
    <property type="molecule type" value="Genomic_DNA"/>
</dbReference>
<gene>
    <name evidence="1" type="ORF">CEV32_3721</name>
</gene>
<organism evidence="1 2">
    <name type="scientific">Brucella rhizosphaerae</name>
    <dbReference type="NCBI Taxonomy" id="571254"/>
    <lineage>
        <taxon>Bacteria</taxon>
        <taxon>Pseudomonadati</taxon>
        <taxon>Pseudomonadota</taxon>
        <taxon>Alphaproteobacteria</taxon>
        <taxon>Hyphomicrobiales</taxon>
        <taxon>Brucellaceae</taxon>
        <taxon>Brucella/Ochrobactrum group</taxon>
        <taxon>Brucella</taxon>
    </lineage>
</organism>
<accession>A0A256FSJ4</accession>